<organism evidence="9 10">
    <name type="scientific">Lysinibacillus composti</name>
    <dbReference type="NCBI Taxonomy" id="720633"/>
    <lineage>
        <taxon>Bacteria</taxon>
        <taxon>Bacillati</taxon>
        <taxon>Bacillota</taxon>
        <taxon>Bacilli</taxon>
        <taxon>Bacillales</taxon>
        <taxon>Bacillaceae</taxon>
        <taxon>Lysinibacillus</taxon>
    </lineage>
</organism>
<keyword evidence="9" id="KW-0969">Cilium</keyword>
<dbReference type="InterPro" id="IPR022524">
    <property type="entry name" value="FliH_Bacilli"/>
</dbReference>
<comment type="function">
    <text evidence="1">Needed for flagellar regrowth and assembly.</text>
</comment>
<comment type="similarity">
    <text evidence="2">Belongs to the FliH family.</text>
</comment>
<dbReference type="InterPro" id="IPR051472">
    <property type="entry name" value="T3SS_Stator/FliH"/>
</dbReference>
<evidence type="ECO:0000256" key="6">
    <source>
        <dbReference type="ARBA" id="ARBA00023225"/>
    </source>
</evidence>
<evidence type="ECO:0000256" key="3">
    <source>
        <dbReference type="ARBA" id="ARBA00022448"/>
    </source>
</evidence>
<sequence length="263" mass="30905">MSRLIRSIKSEQQEQQTVNIQIRDLFTKTFDGEEEEQQHAEPQISLEEIYAERDQLLFDAGLQIEAQRQEFEQYRHEQLEQIEQLKMLWEEEKLVLQQQAYEQGFGQGYEEGINKANADMAGSLKMANETIEHSLENARKYIEDQEHVILDLALTASQKIIGVSLERQDELFVSIIKQGLKEAREMKEVKIYISPKYYELITSYRDELVEMFPTDVPFLIFVNEDLNDTESYIETNHGRIVVSIDSQLNELRLKLHEILDSKE</sequence>
<keyword evidence="9" id="KW-0282">Flagellum</keyword>
<dbReference type="NCBIfam" id="TIGR03825">
    <property type="entry name" value="FliH_bacil"/>
    <property type="match status" value="1"/>
</dbReference>
<keyword evidence="6" id="KW-1006">Bacterial flagellum protein export</keyword>
<keyword evidence="10" id="KW-1185">Reference proteome</keyword>
<evidence type="ECO:0000256" key="1">
    <source>
        <dbReference type="ARBA" id="ARBA00003041"/>
    </source>
</evidence>
<keyword evidence="3" id="KW-0813">Transport</keyword>
<keyword evidence="5" id="KW-0653">Protein transport</keyword>
<dbReference type="EMBL" id="RRCT01000006">
    <property type="protein sequence ID" value="RQW74964.1"/>
    <property type="molecule type" value="Genomic_DNA"/>
</dbReference>
<evidence type="ECO:0000256" key="7">
    <source>
        <dbReference type="NCBIfam" id="TIGR03825"/>
    </source>
</evidence>
<evidence type="ECO:0000256" key="2">
    <source>
        <dbReference type="ARBA" id="ARBA00006602"/>
    </source>
</evidence>
<reference evidence="9 10" key="1">
    <citation type="journal article" date="2013" name="J. Microbiol.">
        <title>Lysinibacillus chungkukjangi sp. nov., isolated from Chungkukjang, Korean fermented soybean food.</title>
        <authorList>
            <person name="Kim S.J."/>
            <person name="Jang Y.H."/>
            <person name="Hamada M."/>
            <person name="Ahn J.H."/>
            <person name="Weon H.Y."/>
            <person name="Suzuki K."/>
            <person name="Whang K.S."/>
            <person name="Kwon S.W."/>
        </authorList>
    </citation>
    <scope>NUCLEOTIDE SEQUENCE [LARGE SCALE GENOMIC DNA]</scope>
    <source>
        <strain evidence="9 10">MCCC 1A12701</strain>
    </source>
</reference>
<evidence type="ECO:0000313" key="10">
    <source>
        <dbReference type="Proteomes" id="UP000274033"/>
    </source>
</evidence>
<dbReference type="GO" id="GO:0015031">
    <property type="term" value="P:protein transport"/>
    <property type="evidence" value="ECO:0007669"/>
    <property type="project" value="UniProtKB-KW"/>
</dbReference>
<keyword evidence="9" id="KW-0966">Cell projection</keyword>
<protein>
    <recommendedName>
        <fullName evidence="7">Flagellar assembly protein FliH</fullName>
    </recommendedName>
</protein>
<evidence type="ECO:0000259" key="8">
    <source>
        <dbReference type="Pfam" id="PF02108"/>
    </source>
</evidence>
<dbReference type="GO" id="GO:0005829">
    <property type="term" value="C:cytosol"/>
    <property type="evidence" value="ECO:0007669"/>
    <property type="project" value="TreeGrafter"/>
</dbReference>
<feature type="domain" description="Flagellar assembly protein FliH/Type III secretion system HrpE" evidence="8">
    <location>
        <begin position="124"/>
        <end position="250"/>
    </location>
</feature>
<evidence type="ECO:0000256" key="5">
    <source>
        <dbReference type="ARBA" id="ARBA00022927"/>
    </source>
</evidence>
<dbReference type="GO" id="GO:0044781">
    <property type="term" value="P:bacterial-type flagellum organization"/>
    <property type="evidence" value="ECO:0007669"/>
    <property type="project" value="UniProtKB-KW"/>
</dbReference>
<gene>
    <name evidence="9" type="primary">fliH</name>
    <name evidence="9" type="ORF">EBB45_08270</name>
</gene>
<proteinExistence type="inferred from homology"/>
<dbReference type="PANTHER" id="PTHR34982:SF1">
    <property type="entry name" value="FLAGELLAR ASSEMBLY PROTEIN FLIH"/>
    <property type="match status" value="1"/>
</dbReference>
<dbReference type="Pfam" id="PF02108">
    <property type="entry name" value="FliH"/>
    <property type="match status" value="1"/>
</dbReference>
<name>A0A3N9UFM6_9BACI</name>
<dbReference type="AlphaFoldDB" id="A0A3N9UFM6"/>
<comment type="caution">
    <text evidence="9">The sequence shown here is derived from an EMBL/GenBank/DDBJ whole genome shotgun (WGS) entry which is preliminary data.</text>
</comment>
<evidence type="ECO:0000313" key="9">
    <source>
        <dbReference type="EMBL" id="RQW74964.1"/>
    </source>
</evidence>
<dbReference type="PANTHER" id="PTHR34982">
    <property type="entry name" value="YOP PROTEINS TRANSLOCATION PROTEIN L"/>
    <property type="match status" value="1"/>
</dbReference>
<evidence type="ECO:0000256" key="4">
    <source>
        <dbReference type="ARBA" id="ARBA00022795"/>
    </source>
</evidence>
<accession>A0A3N9UFM6</accession>
<dbReference type="Proteomes" id="UP000274033">
    <property type="component" value="Unassembled WGS sequence"/>
</dbReference>
<dbReference type="OrthoDB" id="19020at2"/>
<dbReference type="InterPro" id="IPR018035">
    <property type="entry name" value="Flagellar_FliH/T3SS_HrpE"/>
</dbReference>
<keyword evidence="4" id="KW-1005">Bacterial flagellum biogenesis</keyword>